<dbReference type="RefSeq" id="WP_243662937.1">
    <property type="nucleotide sequence ID" value="NZ_SLUN01000017.1"/>
</dbReference>
<sequence length="333" mass="35960">MKKWSILLLISVLCIGLFSGYGMGAGKSLTVYSSHPADLINPIVKEFQERTGITVDVVAAGTGELLKRVQAESGNPLGDVVWGGGAESLDAFKTYFHPYKTSSDKFIPKNNKEKKHLWTGFTGLPMVIMYNKKLVKTEDVPKGWADLIQPKFKGKIACADPAKSGSSYTTVVTILSAFGKDNGKGWAFIGKLIKNLDGKILSSSTSVYKGVADGEYSLGLTFEEAAANYIKAGADVGIVYPKEGTSAVPDGAAIIKGAKNLDAAKKFMDFIVSTDVQTIVTKTLGRRSIRNDIPAPEGLINMKEIKLVKYDFAYASEKKAEVLAKWKDIVIGK</sequence>
<dbReference type="PIRSF" id="PIRSF002825">
    <property type="entry name" value="CfbpA"/>
    <property type="match status" value="1"/>
</dbReference>
<dbReference type="PANTHER" id="PTHR30006">
    <property type="entry name" value="THIAMINE-BINDING PERIPLASMIC PROTEIN-RELATED"/>
    <property type="match status" value="1"/>
</dbReference>
<dbReference type="GO" id="GO:0015888">
    <property type="term" value="P:thiamine transport"/>
    <property type="evidence" value="ECO:0007669"/>
    <property type="project" value="TreeGrafter"/>
</dbReference>
<comment type="caution">
    <text evidence="2">The sequence shown here is derived from an EMBL/GenBank/DDBJ whole genome shotgun (WGS) entry which is preliminary data.</text>
</comment>
<dbReference type="InterPro" id="IPR026045">
    <property type="entry name" value="Ferric-bd"/>
</dbReference>
<dbReference type="Gene3D" id="3.40.190.10">
    <property type="entry name" value="Periplasmic binding protein-like II"/>
    <property type="match status" value="2"/>
</dbReference>
<dbReference type="AlphaFoldDB" id="A0A4R1RHC1"/>
<evidence type="ECO:0000256" key="1">
    <source>
        <dbReference type="ARBA" id="ARBA00022729"/>
    </source>
</evidence>
<dbReference type="Pfam" id="PF13416">
    <property type="entry name" value="SBP_bac_8"/>
    <property type="match status" value="1"/>
</dbReference>
<dbReference type="EMBL" id="SLUN01000017">
    <property type="protein sequence ID" value="TCL65319.1"/>
    <property type="molecule type" value="Genomic_DNA"/>
</dbReference>
<dbReference type="GO" id="GO:0030975">
    <property type="term" value="F:thiamine binding"/>
    <property type="evidence" value="ECO:0007669"/>
    <property type="project" value="TreeGrafter"/>
</dbReference>
<proteinExistence type="predicted"/>
<organism evidence="2 3">
    <name type="scientific">Hydrogenispora ethanolica</name>
    <dbReference type="NCBI Taxonomy" id="1082276"/>
    <lineage>
        <taxon>Bacteria</taxon>
        <taxon>Bacillati</taxon>
        <taxon>Bacillota</taxon>
        <taxon>Hydrogenispora</taxon>
    </lineage>
</organism>
<reference evidence="2 3" key="1">
    <citation type="submission" date="2019-03" db="EMBL/GenBank/DDBJ databases">
        <title>Genomic Encyclopedia of Type Strains, Phase IV (KMG-IV): sequencing the most valuable type-strain genomes for metagenomic binning, comparative biology and taxonomic classification.</title>
        <authorList>
            <person name="Goeker M."/>
        </authorList>
    </citation>
    <scope>NUCLEOTIDE SEQUENCE [LARGE SCALE GENOMIC DNA]</scope>
    <source>
        <strain evidence="2 3">LX-B</strain>
    </source>
</reference>
<dbReference type="PANTHER" id="PTHR30006:SF2">
    <property type="entry name" value="ABC TRANSPORTER SUBSTRATE-BINDING PROTEIN"/>
    <property type="match status" value="1"/>
</dbReference>
<protein>
    <submittedName>
        <fullName evidence="2">Iron(III) transport system substrate-binding protein</fullName>
    </submittedName>
</protein>
<evidence type="ECO:0000313" key="2">
    <source>
        <dbReference type="EMBL" id="TCL65319.1"/>
    </source>
</evidence>
<dbReference type="SUPFAM" id="SSF53850">
    <property type="entry name" value="Periplasmic binding protein-like II"/>
    <property type="match status" value="1"/>
</dbReference>
<dbReference type="Proteomes" id="UP000295008">
    <property type="component" value="Unassembled WGS sequence"/>
</dbReference>
<accession>A0A4R1RHC1</accession>
<dbReference type="InterPro" id="IPR006059">
    <property type="entry name" value="SBP"/>
</dbReference>
<dbReference type="CDD" id="cd13546">
    <property type="entry name" value="PBP2_BitB"/>
    <property type="match status" value="1"/>
</dbReference>
<evidence type="ECO:0000313" key="3">
    <source>
        <dbReference type="Proteomes" id="UP000295008"/>
    </source>
</evidence>
<keyword evidence="3" id="KW-1185">Reference proteome</keyword>
<keyword evidence="1" id="KW-0732">Signal</keyword>
<name>A0A4R1RHC1_HYDET</name>
<gene>
    <name evidence="2" type="ORF">EDC14_101767</name>
</gene>
<dbReference type="GO" id="GO:0030288">
    <property type="term" value="C:outer membrane-bounded periplasmic space"/>
    <property type="evidence" value="ECO:0007669"/>
    <property type="project" value="TreeGrafter"/>
</dbReference>
<dbReference type="GO" id="GO:0030976">
    <property type="term" value="F:thiamine pyrophosphate binding"/>
    <property type="evidence" value="ECO:0007669"/>
    <property type="project" value="TreeGrafter"/>
</dbReference>